<dbReference type="AlphaFoldDB" id="A0A0K2VUU6"/>
<feature type="transmembrane region" description="Helical" evidence="1">
    <location>
        <begin position="6"/>
        <end position="28"/>
    </location>
</feature>
<keyword evidence="1" id="KW-0812">Transmembrane</keyword>
<proteinExistence type="predicted"/>
<gene>
    <name evidence="2" type="ORF">MPL1032_190127</name>
</gene>
<dbReference type="Proteomes" id="UP000182888">
    <property type="component" value="Unassembled WGS sequence"/>
</dbReference>
<name>A0A0K2VUU6_MESPL</name>
<protein>
    <submittedName>
        <fullName evidence="2">Uncharacterized protein</fullName>
    </submittedName>
</protein>
<dbReference type="EMBL" id="CCND01000011">
    <property type="protein sequence ID" value="CDX54510.1"/>
    <property type="molecule type" value="Genomic_DNA"/>
</dbReference>
<evidence type="ECO:0000256" key="1">
    <source>
        <dbReference type="SAM" id="Phobius"/>
    </source>
</evidence>
<accession>A0A0K2VUU6</accession>
<evidence type="ECO:0000313" key="2">
    <source>
        <dbReference type="EMBL" id="CDX54510.1"/>
    </source>
</evidence>
<evidence type="ECO:0000313" key="3">
    <source>
        <dbReference type="Proteomes" id="UP000182888"/>
    </source>
</evidence>
<keyword evidence="1" id="KW-0472">Membrane</keyword>
<sequence length="51" mass="5944">MSDYWLMVFLGALVALALSASCLLVGWLQARPRRSGFEVRYEHLPVRRHDR</sequence>
<reference evidence="3" key="1">
    <citation type="submission" date="2014-08" db="EMBL/GenBank/DDBJ databases">
        <authorList>
            <person name="Edwards T."/>
        </authorList>
    </citation>
    <scope>NUCLEOTIDE SEQUENCE [LARGE SCALE GENOMIC DNA]</scope>
</reference>
<keyword evidence="1" id="KW-1133">Transmembrane helix</keyword>
<organism evidence="2 3">
    <name type="scientific">Mesorhizobium plurifarium</name>
    <dbReference type="NCBI Taxonomy" id="69974"/>
    <lineage>
        <taxon>Bacteria</taxon>
        <taxon>Pseudomonadati</taxon>
        <taxon>Pseudomonadota</taxon>
        <taxon>Alphaproteobacteria</taxon>
        <taxon>Hyphomicrobiales</taxon>
        <taxon>Phyllobacteriaceae</taxon>
        <taxon>Mesorhizobium</taxon>
    </lineage>
</organism>